<keyword evidence="1" id="KW-0472">Membrane</keyword>
<protein>
    <recommendedName>
        <fullName evidence="2">Terminal beta-(1-&gt;2)-arabinofuranosyltransferase C-terminal domain-containing protein</fullName>
    </recommendedName>
</protein>
<dbReference type="Pfam" id="PF26371">
    <property type="entry name" value="AftB_C"/>
    <property type="match status" value="1"/>
</dbReference>
<feature type="transmembrane region" description="Helical" evidence="1">
    <location>
        <begin position="128"/>
        <end position="147"/>
    </location>
</feature>
<evidence type="ECO:0000313" key="4">
    <source>
        <dbReference type="Proteomes" id="UP000093592"/>
    </source>
</evidence>
<feature type="transmembrane region" description="Helical" evidence="1">
    <location>
        <begin position="303"/>
        <end position="321"/>
    </location>
</feature>
<feature type="transmembrane region" description="Helical" evidence="1">
    <location>
        <begin position="20"/>
        <end position="40"/>
    </location>
</feature>
<feature type="domain" description="Terminal beta-(1-&gt;2)-arabinofuranosyltransferase C-terminal" evidence="2">
    <location>
        <begin position="458"/>
        <end position="578"/>
    </location>
</feature>
<dbReference type="InterPro" id="IPR058983">
    <property type="entry name" value="AftB_C"/>
</dbReference>
<feature type="transmembrane region" description="Helical" evidence="1">
    <location>
        <begin position="354"/>
        <end position="375"/>
    </location>
</feature>
<dbReference type="AlphaFoldDB" id="A0A1A2YUN5"/>
<dbReference type="Proteomes" id="UP000093592">
    <property type="component" value="Unassembled WGS sequence"/>
</dbReference>
<feature type="transmembrane region" description="Helical" evidence="1">
    <location>
        <begin position="96"/>
        <end position="116"/>
    </location>
</feature>
<name>A0A1A2YUN5_9MYCO</name>
<evidence type="ECO:0000256" key="1">
    <source>
        <dbReference type="SAM" id="Phobius"/>
    </source>
</evidence>
<gene>
    <name evidence="3" type="ORF">A5707_08040</name>
</gene>
<comment type="caution">
    <text evidence="3">The sequence shown here is derived from an EMBL/GenBank/DDBJ whole genome shotgun (WGS) entry which is preliminary data.</text>
</comment>
<feature type="transmembrane region" description="Helical" evidence="1">
    <location>
        <begin position="327"/>
        <end position="347"/>
    </location>
</feature>
<proteinExistence type="predicted"/>
<dbReference type="EMBL" id="LZKJ01000185">
    <property type="protein sequence ID" value="OBI41138.1"/>
    <property type="molecule type" value="Genomic_DNA"/>
</dbReference>
<evidence type="ECO:0000313" key="3">
    <source>
        <dbReference type="EMBL" id="OBI41138.1"/>
    </source>
</evidence>
<feature type="transmembrane region" description="Helical" evidence="1">
    <location>
        <begin position="277"/>
        <end position="294"/>
    </location>
</feature>
<sequence length="588" mass="63351">MPLSARDPLPSEATLWARAPSLITLAVGILTVVLFGVLAFEHRWISDDGMIVVREVRQILAGAGPNYNPFQRDEVDTSPLWTWLVTAVAFVARGDIAVDAVVFGLVLAVSGLALALRGSASLHRQCGAAGVLLPIGALVPLGIRGFWEFATSGLETGLSLFWLGLAWWLLVSVTEDASRARLTTVAVVVGLGPLVRPDFALGSGVFAVALLLIVRPGWRRGLAYAGIGALLPAGYQIFRMGYYGITVPMPALAKEAGGTLWGRGIGYLTDFYDAYRLWVPLLLITVVSIGVLLSRTTIDRRRAILMATPVLTGLLLGLYVVKVGGDYMHARMWIPVVFALLLPVMMLPAGRASVIGAPLLTAWALVAGLTMHSPYQGQQYGPGDIANERAYETIHYAGNPDLTTTDSRLRNFAQLPTLANLFSRGDRTLVMSTGDHANGPPWTVPLSSSVPDRIGFFYDNMGTAAVVTPLDGTVIDVNGLASPLSGHLLLQQRGRPGHEKWMPVAWALGEYADPAAISNMTDRKEVTKAQALAARHALSCTSLKELMDSVNQPMSPGRFWHNLTGSLSRTNLRIPADPFVAERQFCDQ</sequence>
<feature type="transmembrane region" description="Helical" evidence="1">
    <location>
        <begin position="154"/>
        <end position="174"/>
    </location>
</feature>
<feature type="transmembrane region" description="Helical" evidence="1">
    <location>
        <begin position="221"/>
        <end position="238"/>
    </location>
</feature>
<organism evidence="3 4">
    <name type="scientific">Mycobacterium kyorinense</name>
    <dbReference type="NCBI Taxonomy" id="487514"/>
    <lineage>
        <taxon>Bacteria</taxon>
        <taxon>Bacillati</taxon>
        <taxon>Actinomycetota</taxon>
        <taxon>Actinomycetes</taxon>
        <taxon>Mycobacteriales</taxon>
        <taxon>Mycobacteriaceae</taxon>
        <taxon>Mycobacterium</taxon>
    </lineage>
</organism>
<reference evidence="4" key="1">
    <citation type="submission" date="2016-06" db="EMBL/GenBank/DDBJ databases">
        <authorList>
            <person name="Sutton G."/>
            <person name="Brinkac L."/>
            <person name="Sanka R."/>
            <person name="Adams M."/>
            <person name="Lau E."/>
            <person name="Sam S."/>
            <person name="Sreng N."/>
            <person name="Him V."/>
            <person name="Kerleguer A."/>
            <person name="Cheng S."/>
        </authorList>
    </citation>
    <scope>NUCLEOTIDE SEQUENCE [LARGE SCALE GENOMIC DNA]</scope>
    <source>
        <strain evidence="4">E861</strain>
    </source>
</reference>
<keyword evidence="1" id="KW-0812">Transmembrane</keyword>
<evidence type="ECO:0000259" key="2">
    <source>
        <dbReference type="Pfam" id="PF26371"/>
    </source>
</evidence>
<keyword evidence="1" id="KW-1133">Transmembrane helix</keyword>
<feature type="transmembrane region" description="Helical" evidence="1">
    <location>
        <begin position="194"/>
        <end position="214"/>
    </location>
</feature>
<accession>A0A1A2YUN5</accession>